<reference evidence="2" key="1">
    <citation type="submission" date="2018-02" db="EMBL/GenBank/DDBJ databases">
        <authorList>
            <person name="Clavel T."/>
            <person name="Strowig T."/>
        </authorList>
    </citation>
    <scope>NUCLEOTIDE SEQUENCE [LARGE SCALE GENOMIC DNA]</scope>
    <source>
        <strain evidence="2">DSM 100764</strain>
    </source>
</reference>
<dbReference type="NCBIfam" id="NF041324">
    <property type="entry name" value="Bacteroid_MobA"/>
    <property type="match status" value="1"/>
</dbReference>
<accession>A0A2V1IW30</accession>
<dbReference type="InterPro" id="IPR045788">
    <property type="entry name" value="MobC_2"/>
</dbReference>
<keyword evidence="2" id="KW-1185">Reference proteome</keyword>
<dbReference type="RefSeq" id="WP_107036642.1">
    <property type="nucleotide sequence ID" value="NZ_CP098825.1"/>
</dbReference>
<gene>
    <name evidence="1" type="ORF">C5O25_10215</name>
</gene>
<name>A0A2V1IW30_9BACT</name>
<dbReference type="GeneID" id="93423613"/>
<dbReference type="AlphaFoldDB" id="A0A2V1IW30"/>
<evidence type="ECO:0000313" key="1">
    <source>
        <dbReference type="EMBL" id="PWB06454.1"/>
    </source>
</evidence>
<proteinExistence type="predicted"/>
<organism evidence="1 2">
    <name type="scientific">Paramuribaculum intestinale</name>
    <dbReference type="NCBI Taxonomy" id="2094151"/>
    <lineage>
        <taxon>Bacteria</taxon>
        <taxon>Pseudomonadati</taxon>
        <taxon>Bacteroidota</taxon>
        <taxon>Bacteroidia</taxon>
        <taxon>Bacteroidales</taxon>
        <taxon>Muribaculaceae</taxon>
        <taxon>Paramuribaculum</taxon>
    </lineage>
</organism>
<dbReference type="Proteomes" id="UP000244925">
    <property type="component" value="Unassembled WGS sequence"/>
</dbReference>
<sequence>MSNNYRNAGRKPKLDPTVFRCTVNFNAQEHARLIAMHERSGVESMAAFIKMQFFGKPFKVFVIDENTRKFIDRLSSLNSQYRTLGVSYDTLVKTLRENFTEKKAMTALYRLEQYTKELARINRQIVDLANKFDEQWLLKSH</sequence>
<protein>
    <submittedName>
        <fullName evidence="1">MobA protein</fullName>
    </submittedName>
</protein>
<dbReference type="EMBL" id="PUBV01000024">
    <property type="protein sequence ID" value="PWB06454.1"/>
    <property type="molecule type" value="Genomic_DNA"/>
</dbReference>
<dbReference type="Pfam" id="PF19514">
    <property type="entry name" value="MobC_2"/>
    <property type="match status" value="1"/>
</dbReference>
<comment type="caution">
    <text evidence="1">The sequence shown here is derived from an EMBL/GenBank/DDBJ whole genome shotgun (WGS) entry which is preliminary data.</text>
</comment>
<evidence type="ECO:0000313" key="2">
    <source>
        <dbReference type="Proteomes" id="UP000244925"/>
    </source>
</evidence>